<keyword evidence="3" id="KW-1185">Reference proteome</keyword>
<reference evidence="1" key="1">
    <citation type="submission" date="2015-03" db="EMBL/GenBank/DDBJ databases">
        <title>Draft genome sequence of Mizugakiibacter sediminis skMP5.</title>
        <authorList>
            <person name="Watanabe T."/>
            <person name="Kojima H."/>
            <person name="Fukui M."/>
        </authorList>
    </citation>
    <scope>NUCLEOTIDE SEQUENCE</scope>
    <source>
        <strain evidence="1">SkMP5</strain>
    </source>
</reference>
<dbReference type="EMBL" id="DF970239">
    <property type="protein sequence ID" value="GAP67030.1"/>
    <property type="molecule type" value="Genomic_DNA"/>
</dbReference>
<reference evidence="2" key="2">
    <citation type="submission" date="2015-08" db="EMBL/GenBank/DDBJ databases">
        <title>Complete DNA Sequence of Pseudomonas syringae pv. actinidiae, the Causal Agent of Kiwifruit Canker Disease.</title>
        <authorList>
            <person name="Rikkerink E.H.A."/>
            <person name="Fineran P.C."/>
        </authorList>
    </citation>
    <scope>NUCLEOTIDE SEQUENCE</scope>
    <source>
        <strain evidence="2">SkMP5</strain>
    </source>
</reference>
<dbReference type="EMBL" id="DF952378">
    <property type="protein sequence ID" value="GAN44180.1"/>
    <property type="molecule type" value="Genomic_DNA"/>
</dbReference>
<evidence type="ECO:0000313" key="1">
    <source>
        <dbReference type="EMBL" id="GAN44180.1"/>
    </source>
</evidence>
<dbReference type="STRING" id="1475481.GCA_000953855_02393"/>
<dbReference type="AlphaFoldDB" id="A0A0K8QQ47"/>
<accession>A0A0K8QQ47</accession>
<proteinExistence type="predicted"/>
<gene>
    <name evidence="1" type="ORF">MBSD_0701</name>
    <name evidence="2" type="ORF">MBSD_n2346</name>
</gene>
<evidence type="ECO:0000313" key="3">
    <source>
        <dbReference type="Proteomes" id="UP000253740"/>
    </source>
</evidence>
<protein>
    <submittedName>
        <fullName evidence="2">Glyoxalase family protein</fullName>
    </submittedName>
</protein>
<name>A0A0K8QQ47_9GAMM</name>
<dbReference type="Proteomes" id="UP000253740">
    <property type="component" value="Unassembled WGS sequence"/>
</dbReference>
<evidence type="ECO:0000313" key="2">
    <source>
        <dbReference type="EMBL" id="GAP67030.1"/>
    </source>
</evidence>
<sequence>MPADPRQRHARPPSPAAEHLHNLVLAGLGAAVVLQRRARALFVALVEEGRAARARRHRGR</sequence>
<dbReference type="RefSeq" id="WP_062537590.1">
    <property type="nucleotide sequence ID" value="NZ_DF970239.1"/>
</dbReference>
<dbReference type="HOGENOM" id="CLU_2936531_0_0_6"/>
<organism evidence="2">
    <name type="scientific">Mizugakiibacter sediminis</name>
    <dbReference type="NCBI Taxonomy" id="1475481"/>
    <lineage>
        <taxon>Bacteria</taxon>
        <taxon>Pseudomonadati</taxon>
        <taxon>Pseudomonadota</taxon>
        <taxon>Gammaproteobacteria</taxon>
        <taxon>Lysobacterales</taxon>
        <taxon>Rhodanobacteraceae</taxon>
        <taxon>Mizugakiibacter</taxon>
    </lineage>
</organism>